<dbReference type="InterPro" id="IPR045864">
    <property type="entry name" value="aa-tRNA-synth_II/BPL/LPL"/>
</dbReference>
<evidence type="ECO:0000256" key="1">
    <source>
        <dbReference type="ARBA" id="ARBA00001946"/>
    </source>
</evidence>
<dbReference type="EC" id="6.1.1.20" evidence="5"/>
<evidence type="ECO:0000256" key="14">
    <source>
        <dbReference type="ARBA" id="ARBA00023146"/>
    </source>
</evidence>
<dbReference type="SUPFAM" id="SSF54991">
    <property type="entry name" value="Anticodon-binding domain of PheRS"/>
    <property type="match status" value="1"/>
</dbReference>
<dbReference type="SMART" id="SM00896">
    <property type="entry name" value="FDX-ACB"/>
    <property type="match status" value="1"/>
</dbReference>
<dbReference type="Pfam" id="PF03484">
    <property type="entry name" value="B5"/>
    <property type="match status" value="1"/>
</dbReference>
<keyword evidence="11" id="KW-0067">ATP-binding</keyword>
<dbReference type="InterPro" id="IPR041616">
    <property type="entry name" value="PheRS_beta_core"/>
</dbReference>
<dbReference type="GO" id="GO:0003723">
    <property type="term" value="F:RNA binding"/>
    <property type="evidence" value="ECO:0007669"/>
    <property type="project" value="InterPro"/>
</dbReference>
<evidence type="ECO:0000259" key="17">
    <source>
        <dbReference type="PROSITE" id="PS51447"/>
    </source>
</evidence>
<dbReference type="SMART" id="SM00874">
    <property type="entry name" value="B5"/>
    <property type="match status" value="1"/>
</dbReference>
<keyword evidence="9" id="KW-0479">Metal-binding</keyword>
<name>A0A0G1GPR8_9BACT</name>
<comment type="caution">
    <text evidence="19">The sequence shown here is derived from an EMBL/GenBank/DDBJ whole genome shotgun (WGS) entry which is preliminary data.</text>
</comment>
<gene>
    <name evidence="19" type="ORF">UW22_C0040G0005</name>
</gene>
<evidence type="ECO:0000256" key="4">
    <source>
        <dbReference type="ARBA" id="ARBA00011209"/>
    </source>
</evidence>
<evidence type="ECO:0000256" key="5">
    <source>
        <dbReference type="ARBA" id="ARBA00012814"/>
    </source>
</evidence>
<evidence type="ECO:0000256" key="9">
    <source>
        <dbReference type="ARBA" id="ARBA00022723"/>
    </source>
</evidence>
<dbReference type="Proteomes" id="UP000034617">
    <property type="component" value="Unassembled WGS sequence"/>
</dbReference>
<dbReference type="GO" id="GO:0009328">
    <property type="term" value="C:phenylalanine-tRNA ligase complex"/>
    <property type="evidence" value="ECO:0007669"/>
    <property type="project" value="TreeGrafter"/>
</dbReference>
<evidence type="ECO:0000313" key="19">
    <source>
        <dbReference type="EMBL" id="KKT36333.1"/>
    </source>
</evidence>
<dbReference type="InterPro" id="IPR045060">
    <property type="entry name" value="Phe-tRNA-ligase_IIc_bsu"/>
</dbReference>
<evidence type="ECO:0000256" key="11">
    <source>
        <dbReference type="ARBA" id="ARBA00022840"/>
    </source>
</evidence>
<dbReference type="InterPro" id="IPR036690">
    <property type="entry name" value="Fdx_antiC-bd_sf"/>
</dbReference>
<keyword evidence="10" id="KW-0547">Nucleotide-binding</keyword>
<evidence type="ECO:0000256" key="10">
    <source>
        <dbReference type="ARBA" id="ARBA00022741"/>
    </source>
</evidence>
<dbReference type="EMBL" id="LCHM01000040">
    <property type="protein sequence ID" value="KKT36333.1"/>
    <property type="molecule type" value="Genomic_DNA"/>
</dbReference>
<evidence type="ECO:0000313" key="20">
    <source>
        <dbReference type="Proteomes" id="UP000034617"/>
    </source>
</evidence>
<protein>
    <recommendedName>
        <fullName evidence="6">Phenylalanine--tRNA ligase beta subunit</fullName>
        <ecNumber evidence="5">6.1.1.20</ecNumber>
    </recommendedName>
    <alternativeName>
        <fullName evidence="15">Phenylalanyl-tRNA synthetase beta subunit</fullName>
    </alternativeName>
</protein>
<dbReference type="InterPro" id="IPR005146">
    <property type="entry name" value="B3/B4_tRNA-bd"/>
</dbReference>
<evidence type="ECO:0000256" key="15">
    <source>
        <dbReference type="ARBA" id="ARBA00033189"/>
    </source>
</evidence>
<evidence type="ECO:0000256" key="7">
    <source>
        <dbReference type="ARBA" id="ARBA00022490"/>
    </source>
</evidence>
<evidence type="ECO:0000259" key="18">
    <source>
        <dbReference type="PROSITE" id="PS51483"/>
    </source>
</evidence>
<dbReference type="Gene3D" id="3.30.930.10">
    <property type="entry name" value="Bira Bifunctional Protein, Domain 2"/>
    <property type="match status" value="1"/>
</dbReference>
<evidence type="ECO:0000256" key="8">
    <source>
        <dbReference type="ARBA" id="ARBA00022598"/>
    </source>
</evidence>
<dbReference type="InterPro" id="IPR005147">
    <property type="entry name" value="tRNA_synthase_B5-dom"/>
</dbReference>
<dbReference type="InterPro" id="IPR004532">
    <property type="entry name" value="Phe-tRNA-ligase_IIc_bsu_bact"/>
</dbReference>
<dbReference type="PROSITE" id="PS51447">
    <property type="entry name" value="FDX_ACB"/>
    <property type="match status" value="1"/>
</dbReference>
<keyword evidence="8 19" id="KW-0436">Ligase</keyword>
<keyword evidence="7" id="KW-0963">Cytoplasm</keyword>
<evidence type="ECO:0000256" key="13">
    <source>
        <dbReference type="ARBA" id="ARBA00022917"/>
    </source>
</evidence>
<feature type="non-terminal residue" evidence="19">
    <location>
        <position position="1"/>
    </location>
</feature>
<dbReference type="NCBIfam" id="TIGR00472">
    <property type="entry name" value="pheT_bact"/>
    <property type="match status" value="1"/>
</dbReference>
<proteinExistence type="inferred from homology"/>
<dbReference type="SUPFAM" id="SSF46955">
    <property type="entry name" value="Putative DNA-binding domain"/>
    <property type="match status" value="2"/>
</dbReference>
<evidence type="ECO:0000256" key="3">
    <source>
        <dbReference type="ARBA" id="ARBA00008653"/>
    </source>
</evidence>
<evidence type="ECO:0000256" key="12">
    <source>
        <dbReference type="ARBA" id="ARBA00022842"/>
    </source>
</evidence>
<dbReference type="PANTHER" id="PTHR10947">
    <property type="entry name" value="PHENYLALANYL-TRNA SYNTHETASE BETA CHAIN AND LEUCINE-RICH REPEAT-CONTAINING PROTEIN 47"/>
    <property type="match status" value="1"/>
</dbReference>
<keyword evidence="14" id="KW-0030">Aminoacyl-tRNA synthetase</keyword>
<dbReference type="InterPro" id="IPR020825">
    <property type="entry name" value="Phe-tRNA_synthase-like_B3/B4"/>
</dbReference>
<dbReference type="AlphaFoldDB" id="A0A0G1GPR8"/>
<keyword evidence="12" id="KW-0460">Magnesium</keyword>
<dbReference type="GO" id="GO:0005524">
    <property type="term" value="F:ATP binding"/>
    <property type="evidence" value="ECO:0007669"/>
    <property type="project" value="UniProtKB-KW"/>
</dbReference>
<dbReference type="GO" id="GO:0004826">
    <property type="term" value="F:phenylalanine-tRNA ligase activity"/>
    <property type="evidence" value="ECO:0007669"/>
    <property type="project" value="UniProtKB-EC"/>
</dbReference>
<dbReference type="SUPFAM" id="SSF55681">
    <property type="entry name" value="Class II aaRS and biotin synthetases"/>
    <property type="match status" value="1"/>
</dbReference>
<dbReference type="InterPro" id="IPR005121">
    <property type="entry name" value="Fdx_antiC-bd"/>
</dbReference>
<dbReference type="GO" id="GO:0006432">
    <property type="term" value="P:phenylalanyl-tRNA aminoacylation"/>
    <property type="evidence" value="ECO:0007669"/>
    <property type="project" value="InterPro"/>
</dbReference>
<dbReference type="PROSITE" id="PS51483">
    <property type="entry name" value="B5"/>
    <property type="match status" value="1"/>
</dbReference>
<dbReference type="GO" id="GO:0000287">
    <property type="term" value="F:magnesium ion binding"/>
    <property type="evidence" value="ECO:0007669"/>
    <property type="project" value="InterPro"/>
</dbReference>
<feature type="domain" description="FDX-ACB" evidence="17">
    <location>
        <begin position="579"/>
        <end position="663"/>
    </location>
</feature>
<comment type="catalytic activity">
    <reaction evidence="16">
        <text>tRNA(Phe) + L-phenylalanine + ATP = L-phenylalanyl-tRNA(Phe) + AMP + diphosphate + H(+)</text>
        <dbReference type="Rhea" id="RHEA:19413"/>
        <dbReference type="Rhea" id="RHEA-COMP:9668"/>
        <dbReference type="Rhea" id="RHEA-COMP:9699"/>
        <dbReference type="ChEBI" id="CHEBI:15378"/>
        <dbReference type="ChEBI" id="CHEBI:30616"/>
        <dbReference type="ChEBI" id="CHEBI:33019"/>
        <dbReference type="ChEBI" id="CHEBI:58095"/>
        <dbReference type="ChEBI" id="CHEBI:78442"/>
        <dbReference type="ChEBI" id="CHEBI:78531"/>
        <dbReference type="ChEBI" id="CHEBI:456215"/>
        <dbReference type="EC" id="6.1.1.20"/>
    </reaction>
</comment>
<dbReference type="Gene3D" id="3.50.40.10">
    <property type="entry name" value="Phenylalanyl-trna Synthetase, Chain B, domain 3"/>
    <property type="match status" value="1"/>
</dbReference>
<evidence type="ECO:0000256" key="2">
    <source>
        <dbReference type="ARBA" id="ARBA00004496"/>
    </source>
</evidence>
<comment type="similarity">
    <text evidence="3">Belongs to the phenylalanyl-tRNA synthetase beta subunit family. Type 1 subfamily.</text>
</comment>
<evidence type="ECO:0000256" key="6">
    <source>
        <dbReference type="ARBA" id="ARBA00017032"/>
    </source>
</evidence>
<dbReference type="FunFam" id="3.30.56.10:FF:000002">
    <property type="entry name" value="Phenylalanine--tRNA ligase beta subunit"/>
    <property type="match status" value="1"/>
</dbReference>
<feature type="domain" description="B5" evidence="18">
    <location>
        <begin position="297"/>
        <end position="372"/>
    </location>
</feature>
<comment type="subunit">
    <text evidence="4">Tetramer of two alpha and two beta subunits.</text>
</comment>
<keyword evidence="13" id="KW-0648">Protein biosynthesis</keyword>
<dbReference type="InterPro" id="IPR009061">
    <property type="entry name" value="DNA-bd_dom_put_sf"/>
</dbReference>
<comment type="subcellular location">
    <subcellularLocation>
        <location evidence="2">Cytoplasm</location>
    </subcellularLocation>
</comment>
<dbReference type="Pfam" id="PF17759">
    <property type="entry name" value="tRNA_synthFbeta"/>
    <property type="match status" value="1"/>
</dbReference>
<dbReference type="Pfam" id="PF03147">
    <property type="entry name" value="FDX-ACB"/>
    <property type="match status" value="1"/>
</dbReference>
<dbReference type="Gene3D" id="3.30.70.380">
    <property type="entry name" value="Ferrodoxin-fold anticodon-binding domain"/>
    <property type="match status" value="1"/>
</dbReference>
<accession>A0A0G1GPR8</accession>
<dbReference type="Pfam" id="PF03483">
    <property type="entry name" value="B3_4"/>
    <property type="match status" value="1"/>
</dbReference>
<dbReference type="SUPFAM" id="SSF56037">
    <property type="entry name" value="PheT/TilS domain"/>
    <property type="match status" value="1"/>
</dbReference>
<comment type="cofactor">
    <cofactor evidence="1">
        <name>Mg(2+)</name>
        <dbReference type="ChEBI" id="CHEBI:18420"/>
    </cofactor>
</comment>
<dbReference type="PANTHER" id="PTHR10947:SF0">
    <property type="entry name" value="PHENYLALANINE--TRNA LIGASE BETA SUBUNIT"/>
    <property type="match status" value="1"/>
</dbReference>
<organism evidence="19 20">
    <name type="scientific">Candidatus Gottesmanbacteria bacterium GW2011_GWB1_44_11c</name>
    <dbReference type="NCBI Taxonomy" id="1618447"/>
    <lineage>
        <taxon>Bacteria</taxon>
        <taxon>Candidatus Gottesmaniibacteriota</taxon>
    </lineage>
</organism>
<sequence>PDSWLRDYLKTKATPKQIRGYLSLCGPSVERINTVNKEIVYDIEVTSNRPDMMSVSGIAREASVILPRFGIKAEFVNDPYMIQKSFFKSGSKFSLSITTDVQLNPRFTAIVIDKIKNKPSPPWMQKWLTFSGMRPINSVVDITNYLMKAFGQPVHAFDYDQILTNNKGIPTMILRASKKRERITTLDGKMHTLPGDDIVIEDGSGRLIDLCGIMGGGVSHITEKTTRMVLFVQTYDPSHIRKTSMALAHRTEAASLFEKGIDTELVMPTILKGIELLTKLTGGVVASKLYDIYPKPFEPYTVWVSRKKINTYMGFDLTDNEIKRTLTPLGFTPTISKDSVTVTVPSFRKDITIDVDIIEEIARIYGYHNIKTKLPDTEPPVVFEDPILKEELVIKHALKGWGYTELVTYSMVSEELMDVFGFSKEKVYTISNPLTSEWIYMRPSLLPSMLLTIRQNLPYREYLSLFELSMIYRYRKNDIPEEHPMLIVGITGNEFYTLKGAAEALFDSYGIPFPKDEGPIPKWYMIDRCLSLGEYGFVGEVSHDVLTAMGISKPVTILELDFLKLHMHKVQTKQYAPIPKYPASYEDIALVVPEKTLIGPMISDIRSMHPLISEVTLLDRYQNTRTFHIVYQSSEKNLTADDIQPIREKILRMVSSKYQVTLKTV</sequence>
<evidence type="ECO:0000256" key="16">
    <source>
        <dbReference type="ARBA" id="ARBA00049255"/>
    </source>
</evidence>
<dbReference type="SMART" id="SM00873">
    <property type="entry name" value="B3_4"/>
    <property type="match status" value="1"/>
</dbReference>
<dbReference type="Gene3D" id="3.30.56.10">
    <property type="match status" value="2"/>
</dbReference>
<dbReference type="PATRIC" id="fig|1618447.3.peg.904"/>
<reference evidence="19 20" key="1">
    <citation type="journal article" date="2015" name="Nature">
        <title>rRNA introns, odd ribosomes, and small enigmatic genomes across a large radiation of phyla.</title>
        <authorList>
            <person name="Brown C.T."/>
            <person name="Hug L.A."/>
            <person name="Thomas B.C."/>
            <person name="Sharon I."/>
            <person name="Castelle C.J."/>
            <person name="Singh A."/>
            <person name="Wilkins M.J."/>
            <person name="Williams K.H."/>
            <person name="Banfield J.F."/>
        </authorList>
    </citation>
    <scope>NUCLEOTIDE SEQUENCE [LARGE SCALE GENOMIC DNA]</scope>
</reference>